<dbReference type="Pfam" id="PF01844">
    <property type="entry name" value="HNH"/>
    <property type="match status" value="1"/>
</dbReference>
<dbReference type="InterPro" id="IPR002711">
    <property type="entry name" value="HNH"/>
</dbReference>
<keyword evidence="3" id="KW-1185">Reference proteome</keyword>
<protein>
    <recommendedName>
        <fullName evidence="1">HNH domain-containing protein</fullName>
    </recommendedName>
</protein>
<evidence type="ECO:0000313" key="2">
    <source>
        <dbReference type="EMBL" id="MBP2332973.1"/>
    </source>
</evidence>
<dbReference type="Gene3D" id="1.10.30.50">
    <property type="match status" value="1"/>
</dbReference>
<reference evidence="2 3" key="1">
    <citation type="submission" date="2021-03" db="EMBL/GenBank/DDBJ databases">
        <title>Sequencing the genomes of 1000 actinobacteria strains.</title>
        <authorList>
            <person name="Klenk H.-P."/>
        </authorList>
    </citation>
    <scope>NUCLEOTIDE SEQUENCE [LARGE SCALE GENOMIC DNA]</scope>
    <source>
        <strain evidence="2 3">DSM 44506</strain>
    </source>
</reference>
<proteinExistence type="predicted"/>
<dbReference type="InterPro" id="IPR003615">
    <property type="entry name" value="HNH_nuc"/>
</dbReference>
<evidence type="ECO:0000313" key="3">
    <source>
        <dbReference type="Proteomes" id="UP001519305"/>
    </source>
</evidence>
<gene>
    <name evidence="2" type="ORF">JOF33_001672</name>
</gene>
<sequence>MKTTYAVSLSGWTVKGGGAMGVGGKRPDEVEWWRLEHHPGTKRVNGVERRIASYLYRNVEVGEKFTTDELRRKITVAGERNSDEHFQRRLRELRKDGWILPTQKELASLGPGEYLVQQKGWAPELGPRPRKELISNAVRNAVFARDGFTCQLCGERAGDVYADDPASTVRLTVGHIAAQAHGGSNSMENLRAECSRCNETKRDEGQAPEHVGHIWSSAVNLPLKDKKVLLSWLLSGARPRDKVEQIYVRTRLLSAEDRQRVIEKLRAATEK</sequence>
<dbReference type="InterPro" id="IPR052892">
    <property type="entry name" value="NA-targeting_endonuclease"/>
</dbReference>
<evidence type="ECO:0000259" key="1">
    <source>
        <dbReference type="Pfam" id="PF01844"/>
    </source>
</evidence>
<organism evidence="2 3">
    <name type="scientific">Corynebacterium freneyi</name>
    <dbReference type="NCBI Taxonomy" id="134034"/>
    <lineage>
        <taxon>Bacteria</taxon>
        <taxon>Bacillati</taxon>
        <taxon>Actinomycetota</taxon>
        <taxon>Actinomycetes</taxon>
        <taxon>Mycobacteriales</taxon>
        <taxon>Corynebacteriaceae</taxon>
        <taxon>Corynebacterium</taxon>
    </lineage>
</organism>
<accession>A0ABS4U8I6</accession>
<dbReference type="CDD" id="cd00085">
    <property type="entry name" value="HNHc"/>
    <property type="match status" value="1"/>
</dbReference>
<comment type="caution">
    <text evidence="2">The sequence shown here is derived from an EMBL/GenBank/DDBJ whole genome shotgun (WGS) entry which is preliminary data.</text>
</comment>
<dbReference type="Proteomes" id="UP001519305">
    <property type="component" value="Unassembled WGS sequence"/>
</dbReference>
<dbReference type="RefSeq" id="WP_209653496.1">
    <property type="nucleotide sequence ID" value="NZ_CP047357.1"/>
</dbReference>
<dbReference type="EMBL" id="JAGINY010000001">
    <property type="protein sequence ID" value="MBP2332973.1"/>
    <property type="molecule type" value="Genomic_DNA"/>
</dbReference>
<dbReference type="PANTHER" id="PTHR33877">
    <property type="entry name" value="SLL1193 PROTEIN"/>
    <property type="match status" value="1"/>
</dbReference>
<name>A0ABS4U8I6_9CORY</name>
<feature type="domain" description="HNH" evidence="1">
    <location>
        <begin position="150"/>
        <end position="203"/>
    </location>
</feature>
<dbReference type="PANTHER" id="PTHR33877:SF2">
    <property type="entry name" value="OS07G0170200 PROTEIN"/>
    <property type="match status" value="1"/>
</dbReference>